<dbReference type="InterPro" id="IPR002035">
    <property type="entry name" value="VWF_A"/>
</dbReference>
<evidence type="ECO:0000259" key="2">
    <source>
        <dbReference type="PROSITE" id="PS50234"/>
    </source>
</evidence>
<dbReference type="SMART" id="SM00327">
    <property type="entry name" value="VWA"/>
    <property type="match status" value="1"/>
</dbReference>
<dbReference type="Gene3D" id="2.60.40.3670">
    <property type="match status" value="1"/>
</dbReference>
<dbReference type="CDD" id="cd00198">
    <property type="entry name" value="vWFA"/>
    <property type="match status" value="1"/>
</dbReference>
<dbReference type="Gene3D" id="3.40.50.410">
    <property type="entry name" value="von Willebrand factor, type A domain"/>
    <property type="match status" value="1"/>
</dbReference>
<dbReference type="Gene3D" id="1.20.120.1690">
    <property type="match status" value="1"/>
</dbReference>
<dbReference type="AlphaFoldDB" id="A0A1V3C6X6"/>
<dbReference type="Proteomes" id="UP000189004">
    <property type="component" value="Unassembled WGS sequence"/>
</dbReference>
<dbReference type="Pfam" id="PF18571">
    <property type="entry name" value="VWA_3_C"/>
    <property type="match status" value="1"/>
</dbReference>
<protein>
    <recommendedName>
        <fullName evidence="2">VWFA domain-containing protein</fullName>
    </recommendedName>
</protein>
<organism evidence="3 4">
    <name type="scientific">Nocardiopsis sinuspersici</name>
    <dbReference type="NCBI Taxonomy" id="501010"/>
    <lineage>
        <taxon>Bacteria</taxon>
        <taxon>Bacillati</taxon>
        <taxon>Actinomycetota</taxon>
        <taxon>Actinomycetes</taxon>
        <taxon>Streptosporangiales</taxon>
        <taxon>Nocardiopsidaceae</taxon>
        <taxon>Nocardiopsis</taxon>
    </lineage>
</organism>
<dbReference type="InterPro" id="IPR041176">
    <property type="entry name" value="VWA_3_C"/>
</dbReference>
<dbReference type="STRING" id="501010.NOSIN_23995"/>
<dbReference type="Pfam" id="PF13768">
    <property type="entry name" value="VWA_3"/>
    <property type="match status" value="1"/>
</dbReference>
<accession>A0A1V3C6X6</accession>
<comment type="caution">
    <text evidence="3">The sequence shown here is derived from an EMBL/GenBank/DDBJ whole genome shotgun (WGS) entry which is preliminary data.</text>
</comment>
<feature type="domain" description="VWFA" evidence="2">
    <location>
        <begin position="54"/>
        <end position="202"/>
    </location>
</feature>
<name>A0A1V3C6X6_9ACTN</name>
<evidence type="ECO:0000313" key="4">
    <source>
        <dbReference type="Proteomes" id="UP000189004"/>
    </source>
</evidence>
<sequence>MPDTTDRAARADEPAFRIEVDQNRFLPIGAREVHAIVGVTSHGPVPTGASVNAAEAVIVDTSGSMYGERLDAAKHAARAAVETLREGVRFAVVSGHTRAHVVYPGDGAGMARADDTTRAEALAAIGRLRAGGGTRMGTWLTRAAELFATVGDGVKHAILLTDGQNNEADEDFERALNRVTGAFVCDCRGVGTDWKVDELRRIDAALLGGGPGVIADPGDMAADFRAMTRASMGKAVADVALRLWTPRGSVVRHVKQVAPTVRDLTGREVERTPQTGDYPTGSWGTESRDYHVCVEVPPGDPGRRLRAGWVRVVLPGTDGAPERVLASGNILAEWTPDEGRATEIDFRVAHYTGQAELAQAVQDGLAARRDGDDDTATTRLGRAVALAHESGNEETARLLGRVVDVVDPVAGTVRLKPGVAKVDEMTLDTNSTRTVRTRPRQGGPDTGGAPVPG</sequence>
<dbReference type="InterPro" id="IPR036465">
    <property type="entry name" value="vWFA_dom_sf"/>
</dbReference>
<evidence type="ECO:0000313" key="3">
    <source>
        <dbReference type="EMBL" id="OOC56511.1"/>
    </source>
</evidence>
<evidence type="ECO:0000256" key="1">
    <source>
        <dbReference type="SAM" id="MobiDB-lite"/>
    </source>
</evidence>
<feature type="region of interest" description="Disordered" evidence="1">
    <location>
        <begin position="425"/>
        <end position="453"/>
    </location>
</feature>
<proteinExistence type="predicted"/>
<dbReference type="PANTHER" id="PTHR10579:SF43">
    <property type="entry name" value="ZINC FINGER (C3HC4-TYPE RING FINGER) FAMILY PROTEIN"/>
    <property type="match status" value="1"/>
</dbReference>
<dbReference type="PANTHER" id="PTHR10579">
    <property type="entry name" value="CALCIUM-ACTIVATED CHLORIDE CHANNEL REGULATOR"/>
    <property type="match status" value="1"/>
</dbReference>
<dbReference type="RefSeq" id="WP_077692957.1">
    <property type="nucleotide sequence ID" value="NZ_MCOK01000001.1"/>
</dbReference>
<dbReference type="SUPFAM" id="SSF53300">
    <property type="entry name" value="vWA-like"/>
    <property type="match status" value="1"/>
</dbReference>
<dbReference type="PROSITE" id="PS50234">
    <property type="entry name" value="VWFA"/>
    <property type="match status" value="1"/>
</dbReference>
<gene>
    <name evidence="3" type="ORF">NOSIN_23995</name>
</gene>
<dbReference type="EMBL" id="MCOK01000001">
    <property type="protein sequence ID" value="OOC56511.1"/>
    <property type="molecule type" value="Genomic_DNA"/>
</dbReference>
<reference evidence="4" key="1">
    <citation type="submission" date="2016-08" db="EMBL/GenBank/DDBJ databases">
        <authorList>
            <person name="Tokovenko B."/>
            <person name="Kalinowski J."/>
        </authorList>
    </citation>
    <scope>NUCLEOTIDE SEQUENCE [LARGE SCALE GENOMIC DNA]</scope>
    <source>
        <strain evidence="4">UTMC102</strain>
    </source>
</reference>
<dbReference type="InterPro" id="IPR051266">
    <property type="entry name" value="CLCR"/>
</dbReference>
<dbReference type="OrthoDB" id="568872at2"/>
<keyword evidence="4" id="KW-1185">Reference proteome</keyword>